<dbReference type="AlphaFoldDB" id="A0A2I8VN26"/>
<dbReference type="Proteomes" id="UP000236584">
    <property type="component" value="Chromosome"/>
</dbReference>
<dbReference type="GeneID" id="35594070"/>
<keyword evidence="3" id="KW-1185">Reference proteome</keyword>
<sequence>MAYRRRTVLAALLASVAGCGSAETMTETNTATRSVSEGETATPEDPGRGTTAPNGVVTVVNGADEDRYVTVAVDRNGESVLVESRTVRRGTALTLDGRVPPEPTVSWSRRRRASATSSTGA</sequence>
<organism evidence="2 3">
    <name type="scientific">Salinigranum rubrum</name>
    <dbReference type="NCBI Taxonomy" id="755307"/>
    <lineage>
        <taxon>Archaea</taxon>
        <taxon>Methanobacteriati</taxon>
        <taxon>Methanobacteriota</taxon>
        <taxon>Stenosarchaea group</taxon>
        <taxon>Halobacteria</taxon>
        <taxon>Halobacteriales</taxon>
        <taxon>Haloferacaceae</taxon>
        <taxon>Salinigranum</taxon>
    </lineage>
</organism>
<protein>
    <submittedName>
        <fullName evidence="2">Uncharacterized protein</fullName>
    </submittedName>
</protein>
<reference evidence="2 3" key="1">
    <citation type="submission" date="2018-01" db="EMBL/GenBank/DDBJ databases">
        <title>Complete genome sequence of Salinigranum rubrum GX10T, an extremely halophilic archaeon isolated from a marine solar saltern.</title>
        <authorList>
            <person name="Han S."/>
        </authorList>
    </citation>
    <scope>NUCLEOTIDE SEQUENCE [LARGE SCALE GENOMIC DNA]</scope>
    <source>
        <strain evidence="2 3">GX10</strain>
    </source>
</reference>
<evidence type="ECO:0000256" key="1">
    <source>
        <dbReference type="SAM" id="MobiDB-lite"/>
    </source>
</evidence>
<dbReference type="PROSITE" id="PS51257">
    <property type="entry name" value="PROKAR_LIPOPROTEIN"/>
    <property type="match status" value="1"/>
</dbReference>
<dbReference type="KEGG" id="srub:C2R22_18220"/>
<accession>A0A2I8VN26</accession>
<dbReference type="RefSeq" id="WP_103427029.1">
    <property type="nucleotide sequence ID" value="NZ_CP026309.1"/>
</dbReference>
<name>A0A2I8VN26_9EURY</name>
<proteinExistence type="predicted"/>
<gene>
    <name evidence="2" type="ORF">C2R22_18220</name>
</gene>
<dbReference type="EMBL" id="CP026309">
    <property type="protein sequence ID" value="AUV83340.1"/>
    <property type="molecule type" value="Genomic_DNA"/>
</dbReference>
<evidence type="ECO:0000313" key="3">
    <source>
        <dbReference type="Proteomes" id="UP000236584"/>
    </source>
</evidence>
<feature type="region of interest" description="Disordered" evidence="1">
    <location>
        <begin position="95"/>
        <end position="121"/>
    </location>
</feature>
<evidence type="ECO:0000313" key="2">
    <source>
        <dbReference type="EMBL" id="AUV83340.1"/>
    </source>
</evidence>
<feature type="region of interest" description="Disordered" evidence="1">
    <location>
        <begin position="20"/>
        <end position="56"/>
    </location>
</feature>
<feature type="compositionally biased region" description="Polar residues" evidence="1">
    <location>
        <begin position="23"/>
        <end position="39"/>
    </location>
</feature>